<gene>
    <name evidence="6" type="ORF">SAMN05660831_02299</name>
</gene>
<dbReference type="SUPFAM" id="SSF53822">
    <property type="entry name" value="Periplasmic binding protein-like I"/>
    <property type="match status" value="1"/>
</dbReference>
<reference evidence="6 7" key="1">
    <citation type="submission" date="2016-10" db="EMBL/GenBank/DDBJ databases">
        <authorList>
            <person name="de Groot N.N."/>
        </authorList>
    </citation>
    <scope>NUCLEOTIDE SEQUENCE [LARGE SCALE GENOMIC DNA]</scope>
    <source>
        <strain evidence="6 7">HL3</strain>
    </source>
</reference>
<dbReference type="Gene3D" id="3.40.50.2300">
    <property type="match status" value="2"/>
</dbReference>
<dbReference type="GO" id="GO:0055085">
    <property type="term" value="P:transmembrane transport"/>
    <property type="evidence" value="ECO:0007669"/>
    <property type="project" value="UniProtKB-ARBA"/>
</dbReference>
<dbReference type="CDD" id="cd06308">
    <property type="entry name" value="PBP1_sensor_kinase-like"/>
    <property type="match status" value="1"/>
</dbReference>
<proteinExistence type="inferred from homology"/>
<name>A0A1I1VA75_9GAMM</name>
<dbReference type="EMBL" id="FOMJ01000008">
    <property type="protein sequence ID" value="SFD77330.1"/>
    <property type="molecule type" value="Genomic_DNA"/>
</dbReference>
<dbReference type="STRING" id="1123397.SAMN05660831_02299"/>
<dbReference type="PANTHER" id="PTHR46847">
    <property type="entry name" value="D-ALLOSE-BINDING PERIPLASMIC PROTEIN-RELATED"/>
    <property type="match status" value="1"/>
</dbReference>
<feature type="domain" description="Periplasmic binding protein" evidence="5">
    <location>
        <begin position="23"/>
        <end position="277"/>
    </location>
</feature>
<dbReference type="RefSeq" id="WP_093428911.1">
    <property type="nucleotide sequence ID" value="NZ_FOMJ01000008.1"/>
</dbReference>
<dbReference type="OrthoDB" id="9805127at2"/>
<dbReference type="PANTHER" id="PTHR46847:SF1">
    <property type="entry name" value="D-ALLOSE-BINDING PERIPLASMIC PROTEIN-RELATED"/>
    <property type="match status" value="1"/>
</dbReference>
<evidence type="ECO:0000313" key="7">
    <source>
        <dbReference type="Proteomes" id="UP000198611"/>
    </source>
</evidence>
<sequence>MLLLWCVLTLGVAPGAGAVSGVVAFAQDDLSNDWRRAQVAAVGRVLARYPEVDYRVTDARGDAAVQALHIDRQIRRGVDVLITSPADAELLDPVLRRARAKGIPVVLLGRRTTSDAFTTYIHPDNRVITRRLARFLFQRMGNEGRVLMLRGVPGATPTLHRTRAFEELAAEEPGISVTTRTANYLRGDAILAVDEFLRRHDGFPFDALYAQSDSMAEGARVALRRNGGDPARVLIAGIDYIEEARAAIRSGEQLVSYTYPTGGAEGAEIALRLLAGEPVPRRMRLESRRVTAENVDEVAPIFRQDEQDPGP</sequence>
<evidence type="ECO:0000313" key="6">
    <source>
        <dbReference type="EMBL" id="SFD77330.1"/>
    </source>
</evidence>
<dbReference type="Pfam" id="PF13407">
    <property type="entry name" value="Peripla_BP_4"/>
    <property type="match status" value="1"/>
</dbReference>
<dbReference type="GO" id="GO:0030313">
    <property type="term" value="C:cell envelope"/>
    <property type="evidence" value="ECO:0007669"/>
    <property type="project" value="UniProtKB-SubCell"/>
</dbReference>
<accession>A0A1I1VA75</accession>
<dbReference type="InterPro" id="IPR028082">
    <property type="entry name" value="Peripla_BP_I"/>
</dbReference>
<comment type="subcellular location">
    <subcellularLocation>
        <location evidence="1">Cell envelope</location>
    </subcellularLocation>
</comment>
<feature type="chain" id="PRO_5011778614" evidence="4">
    <location>
        <begin position="19"/>
        <end position="311"/>
    </location>
</feature>
<keyword evidence="3 4" id="KW-0732">Signal</keyword>
<organism evidence="6 7">
    <name type="scientific">Thiohalospira halophila DSM 15071</name>
    <dbReference type="NCBI Taxonomy" id="1123397"/>
    <lineage>
        <taxon>Bacteria</taxon>
        <taxon>Pseudomonadati</taxon>
        <taxon>Pseudomonadota</taxon>
        <taxon>Gammaproteobacteria</taxon>
        <taxon>Thiohalospirales</taxon>
        <taxon>Thiohalospiraceae</taxon>
        <taxon>Thiohalospira</taxon>
    </lineage>
</organism>
<evidence type="ECO:0000256" key="2">
    <source>
        <dbReference type="ARBA" id="ARBA00007639"/>
    </source>
</evidence>
<dbReference type="GO" id="GO:0030246">
    <property type="term" value="F:carbohydrate binding"/>
    <property type="evidence" value="ECO:0007669"/>
    <property type="project" value="UniProtKB-ARBA"/>
</dbReference>
<keyword evidence="7" id="KW-1185">Reference proteome</keyword>
<feature type="signal peptide" evidence="4">
    <location>
        <begin position="1"/>
        <end position="18"/>
    </location>
</feature>
<evidence type="ECO:0000256" key="3">
    <source>
        <dbReference type="ARBA" id="ARBA00022729"/>
    </source>
</evidence>
<dbReference type="AlphaFoldDB" id="A0A1I1VA75"/>
<evidence type="ECO:0000259" key="5">
    <source>
        <dbReference type="Pfam" id="PF13407"/>
    </source>
</evidence>
<evidence type="ECO:0000256" key="1">
    <source>
        <dbReference type="ARBA" id="ARBA00004196"/>
    </source>
</evidence>
<protein>
    <submittedName>
        <fullName evidence="6">Ribose transport system substrate-binding protein</fullName>
    </submittedName>
</protein>
<evidence type="ECO:0000256" key="4">
    <source>
        <dbReference type="SAM" id="SignalP"/>
    </source>
</evidence>
<dbReference type="Proteomes" id="UP000198611">
    <property type="component" value="Unassembled WGS sequence"/>
</dbReference>
<comment type="similarity">
    <text evidence="2">Belongs to the bacterial solute-binding protein 2 family.</text>
</comment>
<dbReference type="InterPro" id="IPR025997">
    <property type="entry name" value="SBP_2_dom"/>
</dbReference>